<protein>
    <submittedName>
        <fullName evidence="2">Uncharacterized protein</fullName>
    </submittedName>
</protein>
<evidence type="ECO:0000256" key="1">
    <source>
        <dbReference type="SAM" id="MobiDB-lite"/>
    </source>
</evidence>
<dbReference type="AlphaFoldDB" id="A0AAV2DUL9"/>
<gene>
    <name evidence="2" type="ORF">LTRI10_LOCUS18930</name>
</gene>
<organism evidence="2 3">
    <name type="scientific">Linum trigynum</name>
    <dbReference type="NCBI Taxonomy" id="586398"/>
    <lineage>
        <taxon>Eukaryota</taxon>
        <taxon>Viridiplantae</taxon>
        <taxon>Streptophyta</taxon>
        <taxon>Embryophyta</taxon>
        <taxon>Tracheophyta</taxon>
        <taxon>Spermatophyta</taxon>
        <taxon>Magnoliopsida</taxon>
        <taxon>eudicotyledons</taxon>
        <taxon>Gunneridae</taxon>
        <taxon>Pentapetalae</taxon>
        <taxon>rosids</taxon>
        <taxon>fabids</taxon>
        <taxon>Malpighiales</taxon>
        <taxon>Linaceae</taxon>
        <taxon>Linum</taxon>
    </lineage>
</organism>
<reference evidence="2 3" key="1">
    <citation type="submission" date="2024-04" db="EMBL/GenBank/DDBJ databases">
        <authorList>
            <person name="Fracassetti M."/>
        </authorList>
    </citation>
    <scope>NUCLEOTIDE SEQUENCE [LARGE SCALE GENOMIC DNA]</scope>
</reference>
<feature type="region of interest" description="Disordered" evidence="1">
    <location>
        <begin position="48"/>
        <end position="91"/>
    </location>
</feature>
<evidence type="ECO:0000313" key="3">
    <source>
        <dbReference type="Proteomes" id="UP001497516"/>
    </source>
</evidence>
<dbReference type="EMBL" id="OZ034816">
    <property type="protein sequence ID" value="CAL1377269.1"/>
    <property type="molecule type" value="Genomic_DNA"/>
</dbReference>
<keyword evidence="3" id="KW-1185">Reference proteome</keyword>
<feature type="compositionally biased region" description="Basic and acidic residues" evidence="1">
    <location>
        <begin position="71"/>
        <end position="85"/>
    </location>
</feature>
<dbReference type="Proteomes" id="UP001497516">
    <property type="component" value="Chromosome 3"/>
</dbReference>
<evidence type="ECO:0000313" key="2">
    <source>
        <dbReference type="EMBL" id="CAL1377269.1"/>
    </source>
</evidence>
<proteinExistence type="predicted"/>
<name>A0AAV2DUL9_9ROSI</name>
<sequence length="91" mass="9718">MASPTRSLSYKNVIAKWCEFRKEEIRGDPGVVSGSTTAARWNDGCFFLQQGPPSGEKKGQNRSSDAADGGTKTEARSGPEGERKPSLAAIT</sequence>
<accession>A0AAV2DUL9</accession>